<evidence type="ECO:0000259" key="2">
    <source>
        <dbReference type="Pfam" id="PF11258"/>
    </source>
</evidence>
<dbReference type="EMBL" id="NMTY01000033">
    <property type="protein sequence ID" value="PDX80011.1"/>
    <property type="molecule type" value="Genomic_DNA"/>
</dbReference>
<dbReference type="InterPro" id="IPR035328">
    <property type="entry name" value="DUF3048_C"/>
</dbReference>
<evidence type="ECO:0000259" key="3">
    <source>
        <dbReference type="Pfam" id="PF17479"/>
    </source>
</evidence>
<dbReference type="Proteomes" id="UP000220005">
    <property type="component" value="Unassembled WGS sequence"/>
</dbReference>
<sequence length="376" mass="39407">MKFWKRTALCLALCAALLAGCAPARDAAESDTPADPLTGQELLWPGQRPVAVTIENDPSSTTQWGLSTASVVLQALTETQTPTSLCLVYPAVDAVPQVGPVSAGQDLYWRLLVGQQVLPVQRGGGAFDQNYLDYYSLRAVDALETGTNAFSCDGAWSNSPLWYTSGSALAGVLGKLNISSVLTESRLTDAAASGTSESETETTVLSVPALLPQQTKGHLPDAAASDAVSVRVQFDASNATGFSYDADSSTYKMLHADGTPQLDANNGQQAGFDNLLVLFSASALRDDGLTLDYDLTMGGGVWLNGGHLWPITWTQGSDTTFFFYDADGQPLTLTAGSSYIALVSSLTGQELMVLNSAGESLTPALATEADSASINP</sequence>
<dbReference type="InterPro" id="IPR023158">
    <property type="entry name" value="YerB-like_sf"/>
</dbReference>
<proteinExistence type="predicted"/>
<dbReference type="Pfam" id="PF11258">
    <property type="entry name" value="DUF3048"/>
    <property type="match status" value="1"/>
</dbReference>
<reference evidence="4" key="2">
    <citation type="submission" date="2017-07" db="EMBL/GenBank/DDBJ databases">
        <authorList>
            <person name="Sun Z.S."/>
            <person name="Albrecht U."/>
            <person name="Echele G."/>
            <person name="Lee C.C."/>
        </authorList>
    </citation>
    <scope>NUCLEOTIDE SEQUENCE</scope>
    <source>
        <strain evidence="4">CNCM I 4575</strain>
    </source>
</reference>
<evidence type="ECO:0000256" key="1">
    <source>
        <dbReference type="SAM" id="SignalP"/>
    </source>
</evidence>
<dbReference type="AlphaFoldDB" id="A0A2A7ALV9"/>
<accession>A0A2A7ALV9</accession>
<dbReference type="SUPFAM" id="SSF159774">
    <property type="entry name" value="YerB-like"/>
    <property type="match status" value="1"/>
</dbReference>
<feature type="signal peptide" evidence="1">
    <location>
        <begin position="1"/>
        <end position="24"/>
    </location>
</feature>
<evidence type="ECO:0000313" key="4">
    <source>
        <dbReference type="EMBL" id="PDX80011.1"/>
    </source>
</evidence>
<feature type="domain" description="DUF3048" evidence="2">
    <location>
        <begin position="45"/>
        <end position="173"/>
    </location>
</feature>
<comment type="caution">
    <text evidence="4">The sequence shown here is derived from an EMBL/GenBank/DDBJ whole genome shotgun (WGS) entry which is preliminary data.</text>
</comment>
<dbReference type="PROSITE" id="PS51257">
    <property type="entry name" value="PROKAR_LIPOPROTEIN"/>
    <property type="match status" value="1"/>
</dbReference>
<keyword evidence="1" id="KW-0732">Signal</keyword>
<protein>
    <recommendedName>
        <fullName evidence="5">DUF3048 domain-containing protein</fullName>
    </recommendedName>
</protein>
<dbReference type="Pfam" id="PF17479">
    <property type="entry name" value="DUF3048_C"/>
    <property type="match status" value="1"/>
</dbReference>
<evidence type="ECO:0008006" key="5">
    <source>
        <dbReference type="Google" id="ProtNLM"/>
    </source>
</evidence>
<dbReference type="Gene3D" id="3.50.90.10">
    <property type="entry name" value="YerB-like"/>
    <property type="match status" value="1"/>
</dbReference>
<dbReference type="InterPro" id="IPR021416">
    <property type="entry name" value="DUF3048_N"/>
</dbReference>
<gene>
    <name evidence="4" type="ORF">CGS58_13925</name>
</gene>
<feature type="chain" id="PRO_5038620159" description="DUF3048 domain-containing protein" evidence="1">
    <location>
        <begin position="25"/>
        <end position="376"/>
    </location>
</feature>
<name>A0A2A7ALV9_9FIRM</name>
<organism evidence="4">
    <name type="scientific">Faecalibacterium prausnitzii</name>
    <dbReference type="NCBI Taxonomy" id="853"/>
    <lineage>
        <taxon>Bacteria</taxon>
        <taxon>Bacillati</taxon>
        <taxon>Bacillota</taxon>
        <taxon>Clostridia</taxon>
        <taxon>Eubacteriales</taxon>
        <taxon>Oscillospiraceae</taxon>
        <taxon>Faecalibacterium</taxon>
    </lineage>
</organism>
<feature type="domain" description="DUF3048" evidence="3">
    <location>
        <begin position="230"/>
        <end position="340"/>
    </location>
</feature>
<dbReference type="RefSeq" id="WP_097840271.1">
    <property type="nucleotide sequence ID" value="NZ_NMTY01000033.1"/>
</dbReference>
<reference evidence="4" key="1">
    <citation type="journal article" date="2017" name="Front. Microbiol.">
        <title>New Insights into the Diversity of the Genus Faecalibacterium.</title>
        <authorList>
            <person name="Benevides L."/>
            <person name="Burman S."/>
            <person name="Martin R."/>
            <person name="Robert V."/>
            <person name="Thomas M."/>
            <person name="Miquel S."/>
            <person name="Chain F."/>
            <person name="Sokol H."/>
            <person name="Bermudez-Humaran L.G."/>
            <person name="Morrison M."/>
            <person name="Langella P."/>
            <person name="Azevedo V.A."/>
            <person name="Chatel J.M."/>
            <person name="Soares S."/>
        </authorList>
    </citation>
    <scope>NUCLEOTIDE SEQUENCE [LARGE SCALE GENOMIC DNA]</scope>
    <source>
        <strain evidence="4">CNCM I 4575</strain>
    </source>
</reference>